<dbReference type="GO" id="GO:0006355">
    <property type="term" value="P:regulation of DNA-templated transcription"/>
    <property type="evidence" value="ECO:0007669"/>
    <property type="project" value="InterPro"/>
</dbReference>
<reference evidence="6 7" key="1">
    <citation type="submission" date="2019-06" db="EMBL/GenBank/DDBJ databases">
        <title>Genomic Encyclopedia of Type Strains, Phase IV (KMG-V): Genome sequencing to study the core and pangenomes of soil and plant-associated prokaryotes.</title>
        <authorList>
            <person name="Whitman W."/>
        </authorList>
    </citation>
    <scope>NUCLEOTIDE SEQUENCE [LARGE SCALE GENOMIC DNA]</scope>
    <source>
        <strain evidence="6 7">BR 10556</strain>
    </source>
</reference>
<evidence type="ECO:0000259" key="5">
    <source>
        <dbReference type="PROSITE" id="PS51755"/>
    </source>
</evidence>
<dbReference type="GO" id="GO:0000976">
    <property type="term" value="F:transcription cis-regulatory region binding"/>
    <property type="evidence" value="ECO:0007669"/>
    <property type="project" value="TreeGrafter"/>
</dbReference>
<dbReference type="InterPro" id="IPR011006">
    <property type="entry name" value="CheY-like_superfamily"/>
</dbReference>
<gene>
    <name evidence="6" type="ORF">FBZ95_10989</name>
</gene>
<dbReference type="STRING" id="1399419.A5906_05340"/>
<dbReference type="Pfam" id="PF00486">
    <property type="entry name" value="Trans_reg_C"/>
    <property type="match status" value="1"/>
</dbReference>
<evidence type="ECO:0000313" key="7">
    <source>
        <dbReference type="Proteomes" id="UP000315914"/>
    </source>
</evidence>
<sequence length="239" mass="26332">MRILLVDHHADFGRAVKATLLNCGFVVDVTPTLDEASAALDCANYHIVLLESVLPDGDSLDWLKQLRREGRSMPAMMMSSLNDLNRRIATFNAGADDFLPKPVSIDELIARMRAILRRSTQMTAPVVTFGNLHFDPIARQVSVGGRILRIARREVCILEHLLNRAGRTVPRTSLEDSLYAFDDEVSTNALEVGIYRLRAHLNQAGATLRIKTARGVGYTLELIGTASAAEQSHLKATIS</sequence>
<evidence type="ECO:0000256" key="3">
    <source>
        <dbReference type="PROSITE-ProRule" id="PRU01091"/>
    </source>
</evidence>
<dbReference type="InterPro" id="IPR001867">
    <property type="entry name" value="OmpR/PhoB-type_DNA-bd"/>
</dbReference>
<dbReference type="FunFam" id="1.10.10.10:FF:000929">
    <property type="entry name" value="DNA-binding response regulator"/>
    <property type="match status" value="1"/>
</dbReference>
<dbReference type="PROSITE" id="PS50110">
    <property type="entry name" value="RESPONSE_REGULATORY"/>
    <property type="match status" value="1"/>
</dbReference>
<dbReference type="InterPro" id="IPR036388">
    <property type="entry name" value="WH-like_DNA-bd_sf"/>
</dbReference>
<dbReference type="Proteomes" id="UP000315914">
    <property type="component" value="Unassembled WGS sequence"/>
</dbReference>
<dbReference type="PANTHER" id="PTHR48111">
    <property type="entry name" value="REGULATOR OF RPOS"/>
    <property type="match status" value="1"/>
</dbReference>
<evidence type="ECO:0000256" key="2">
    <source>
        <dbReference type="PROSITE-ProRule" id="PRU00169"/>
    </source>
</evidence>
<dbReference type="OrthoDB" id="9802426at2"/>
<dbReference type="SMART" id="SM00448">
    <property type="entry name" value="REC"/>
    <property type="match status" value="1"/>
</dbReference>
<keyword evidence="1 3" id="KW-0238">DNA-binding</keyword>
<accession>A0A560JE62</accession>
<dbReference type="EMBL" id="VITW01000009">
    <property type="protein sequence ID" value="TWB69493.1"/>
    <property type="molecule type" value="Genomic_DNA"/>
</dbReference>
<dbReference type="GO" id="GO:0005829">
    <property type="term" value="C:cytosol"/>
    <property type="evidence" value="ECO:0007669"/>
    <property type="project" value="TreeGrafter"/>
</dbReference>
<evidence type="ECO:0000313" key="6">
    <source>
        <dbReference type="EMBL" id="TWB69493.1"/>
    </source>
</evidence>
<dbReference type="SMART" id="SM00862">
    <property type="entry name" value="Trans_reg_C"/>
    <property type="match status" value="1"/>
</dbReference>
<evidence type="ECO:0000259" key="4">
    <source>
        <dbReference type="PROSITE" id="PS50110"/>
    </source>
</evidence>
<feature type="domain" description="OmpR/PhoB-type" evidence="5">
    <location>
        <begin position="124"/>
        <end position="222"/>
    </location>
</feature>
<comment type="caution">
    <text evidence="6">The sequence shown here is derived from an EMBL/GenBank/DDBJ whole genome shotgun (WGS) entry which is preliminary data.</text>
</comment>
<feature type="domain" description="Response regulatory" evidence="4">
    <location>
        <begin position="2"/>
        <end position="116"/>
    </location>
</feature>
<name>A0A560JE62_9BRAD</name>
<proteinExistence type="predicted"/>
<dbReference type="InterPro" id="IPR001789">
    <property type="entry name" value="Sig_transdc_resp-reg_receiver"/>
</dbReference>
<dbReference type="GO" id="GO:0000156">
    <property type="term" value="F:phosphorelay response regulator activity"/>
    <property type="evidence" value="ECO:0007669"/>
    <property type="project" value="TreeGrafter"/>
</dbReference>
<dbReference type="Gene3D" id="3.40.50.2300">
    <property type="match status" value="1"/>
</dbReference>
<dbReference type="PANTHER" id="PTHR48111:SF36">
    <property type="entry name" value="TRANSCRIPTIONAL REGULATORY PROTEIN CUTR"/>
    <property type="match status" value="1"/>
</dbReference>
<feature type="DNA-binding region" description="OmpR/PhoB-type" evidence="3">
    <location>
        <begin position="124"/>
        <end position="222"/>
    </location>
</feature>
<comment type="caution">
    <text evidence="2">Lacks conserved residue(s) required for the propagation of feature annotation.</text>
</comment>
<dbReference type="GO" id="GO:0032993">
    <property type="term" value="C:protein-DNA complex"/>
    <property type="evidence" value="ECO:0007669"/>
    <property type="project" value="TreeGrafter"/>
</dbReference>
<dbReference type="RefSeq" id="WP_080138367.1">
    <property type="nucleotide sequence ID" value="NZ_LWIG01000031.1"/>
</dbReference>
<dbReference type="PROSITE" id="PS51755">
    <property type="entry name" value="OMPR_PHOB"/>
    <property type="match status" value="1"/>
</dbReference>
<evidence type="ECO:0000256" key="1">
    <source>
        <dbReference type="ARBA" id="ARBA00023125"/>
    </source>
</evidence>
<organism evidence="6 7">
    <name type="scientific">Bradyrhizobium sacchari</name>
    <dbReference type="NCBI Taxonomy" id="1399419"/>
    <lineage>
        <taxon>Bacteria</taxon>
        <taxon>Pseudomonadati</taxon>
        <taxon>Pseudomonadota</taxon>
        <taxon>Alphaproteobacteria</taxon>
        <taxon>Hyphomicrobiales</taxon>
        <taxon>Nitrobacteraceae</taxon>
        <taxon>Bradyrhizobium</taxon>
    </lineage>
</organism>
<dbReference type="AlphaFoldDB" id="A0A560JE62"/>
<dbReference type="Gene3D" id="1.10.10.10">
    <property type="entry name" value="Winged helix-like DNA-binding domain superfamily/Winged helix DNA-binding domain"/>
    <property type="match status" value="1"/>
</dbReference>
<dbReference type="CDD" id="cd00383">
    <property type="entry name" value="trans_reg_C"/>
    <property type="match status" value="1"/>
</dbReference>
<dbReference type="Pfam" id="PF00072">
    <property type="entry name" value="Response_reg"/>
    <property type="match status" value="1"/>
</dbReference>
<dbReference type="InterPro" id="IPR039420">
    <property type="entry name" value="WalR-like"/>
</dbReference>
<dbReference type="SUPFAM" id="SSF52172">
    <property type="entry name" value="CheY-like"/>
    <property type="match status" value="1"/>
</dbReference>
<keyword evidence="7" id="KW-1185">Reference proteome</keyword>
<protein>
    <submittedName>
        <fullName evidence="6">Transcriptional regulator TtsI</fullName>
    </submittedName>
</protein>